<feature type="domain" description="Transglutaminase-like" evidence="3">
    <location>
        <begin position="301"/>
        <end position="399"/>
    </location>
</feature>
<dbReference type="PIRSF" id="PIRSF000459">
    <property type="entry name" value="TGM_EBP42"/>
    <property type="match status" value="1"/>
</dbReference>
<dbReference type="GO" id="GO:0046872">
    <property type="term" value="F:metal ion binding"/>
    <property type="evidence" value="ECO:0007669"/>
    <property type="project" value="UniProtKB-KW"/>
</dbReference>
<dbReference type="FunFam" id="3.90.260.10:FF:000002">
    <property type="entry name" value="Erythrocyte membrane protein band 4.2"/>
    <property type="match status" value="1"/>
</dbReference>
<dbReference type="InterPro" id="IPR001102">
    <property type="entry name" value="Transglutaminase_N"/>
</dbReference>
<dbReference type="SUPFAM" id="SSF49309">
    <property type="entry name" value="Transglutaminase, two C-terminal domains"/>
    <property type="match status" value="2"/>
</dbReference>
<dbReference type="InterPro" id="IPR008958">
    <property type="entry name" value="Transglutaminase_C"/>
</dbReference>
<dbReference type="InterPro" id="IPR038765">
    <property type="entry name" value="Papain-like_cys_pep_sf"/>
</dbReference>
<dbReference type="Pfam" id="PF00927">
    <property type="entry name" value="Transglut_C"/>
    <property type="match status" value="1"/>
</dbReference>
<feature type="binding site" evidence="2">
    <location>
        <position position="492"/>
    </location>
    <ligand>
        <name>Ca(2+)</name>
        <dbReference type="ChEBI" id="CHEBI:29108"/>
    </ligand>
</feature>
<dbReference type="Gene3D" id="2.60.40.10">
    <property type="entry name" value="Immunoglobulins"/>
    <property type="match status" value="3"/>
</dbReference>
<reference evidence="4" key="1">
    <citation type="submission" date="2014-05" db="EMBL/GenBank/DDBJ databases">
        <authorList>
            <person name="Chronopoulou M."/>
        </authorList>
    </citation>
    <scope>NUCLEOTIDE SEQUENCE</scope>
    <source>
        <tissue evidence="4">Whole organism</tissue>
    </source>
</reference>
<dbReference type="PANTHER" id="PTHR11590:SF40">
    <property type="entry name" value="HEMOCYTE PROTEIN-GLUTAMINE GAMMA-GLUTAMYLTRANSFERASE-LIKE PROTEIN"/>
    <property type="match status" value="1"/>
</dbReference>
<name>A0A0K2TRC0_LEPSM</name>
<dbReference type="GO" id="GO:0003810">
    <property type="term" value="F:protein-glutamine gamma-glutamyltransferase activity"/>
    <property type="evidence" value="ECO:0007669"/>
    <property type="project" value="InterPro"/>
</dbReference>
<dbReference type="SUPFAM" id="SSF81296">
    <property type="entry name" value="E set domains"/>
    <property type="match status" value="1"/>
</dbReference>
<evidence type="ECO:0000259" key="3">
    <source>
        <dbReference type="SMART" id="SM00460"/>
    </source>
</evidence>
<feature type="binding site" evidence="2">
    <location>
        <position position="436"/>
    </location>
    <ligand>
        <name>Ca(2+)</name>
        <dbReference type="ChEBI" id="CHEBI:29108"/>
    </ligand>
</feature>
<dbReference type="EMBL" id="HACA01010570">
    <property type="protein sequence ID" value="CDW27931.1"/>
    <property type="molecule type" value="Transcribed_RNA"/>
</dbReference>
<dbReference type="InterPro" id="IPR036985">
    <property type="entry name" value="Transglutaminase-like_sf"/>
</dbReference>
<dbReference type="Pfam" id="PF01841">
    <property type="entry name" value="Transglut_core"/>
    <property type="match status" value="1"/>
</dbReference>
<dbReference type="InterPro" id="IPR013783">
    <property type="entry name" value="Ig-like_fold"/>
</dbReference>
<comment type="cofactor">
    <cofactor evidence="2">
        <name>Ca(2+)</name>
        <dbReference type="ChEBI" id="CHEBI:29108"/>
    </cofactor>
    <text evidence="2">Binds 1 Ca(2+) ion per subunit.</text>
</comment>
<dbReference type="OrthoDB" id="6353348at2759"/>
<comment type="similarity">
    <text evidence="1">Belongs to the transglutaminase superfamily. Transglutaminase family.</text>
</comment>
<dbReference type="InterPro" id="IPR014756">
    <property type="entry name" value="Ig_E-set"/>
</dbReference>
<dbReference type="InterPro" id="IPR050779">
    <property type="entry name" value="Transglutaminase"/>
</dbReference>
<sequence length="734" mass="83599">MDFNGWLERLREVEDEHVERDNYVRFGEAIDVKTVGIFNQENCKTHRTTNYELTKSRKTPVVRRGQIFFVALDFLGRSLDVRKDKIVLIFSFGKNPNHADGTKVTLTVNFHNQQLSQNKTKWDISQHRTAPKIIVLNVQIGSEAPVGAWKVEVETSFVDDKISPRRIKAADTPLYILFNPYSRDDQVYMQSEAKLEEYIQNPTGKIWKGDVKNISGRQWIYGQFDEIVLPAICYIMDTKGQISDSDRGDPVKVSRTISSVVNSEDNNGILRGKWFEPYDDGTSPWDWNSSAPIFEEYVRNNGEVKYGQSWVFSALTVTVCRALGIPCRSVTNYVSAHDANNNLTVERYFNEEGEELSPRDHPDVGYDKIWNFHVWNDVWMSRTDLPKGYGGWQAIDSTPQYSSNGLYQCGPASLLAIKRGEVTHDFDTRSIYSQVNADVFHFVLDSSCGKFIRSCIKKDEVGKKIVTQLPNYLNHEKDDDYEDISLQYKFYEGSQEERLSVFNAVRSTAGAKEYYNISENQYNDVLMKLDEMETIHFGSPYKGRVFLENTSNEQRTLNCLITSSSMYVNGIKANEISRAGGNFTLKPGQRETLALTVEPDSYINDLVEYCVVKIYSLIRVKETNQTWSDECDFVMKKPKLLIQTVGWLNYGQLAKFRISFRNPLHIPLTNCKLRMGAAGLFSELKTNVDTLAPHATLTHTMAVKLKRSGTGSVVATFSANEMVDLSGSAKIEIN</sequence>
<dbReference type="Gene3D" id="3.90.260.10">
    <property type="entry name" value="Transglutaminase-like"/>
    <property type="match status" value="1"/>
</dbReference>
<protein>
    <submittedName>
        <fullName evidence="4">Transglutaminaselike [Tribolium castaneum]</fullName>
    </submittedName>
</protein>
<organism evidence="4">
    <name type="scientific">Lepeophtheirus salmonis</name>
    <name type="common">Salmon louse</name>
    <name type="synonym">Caligus salmonis</name>
    <dbReference type="NCBI Taxonomy" id="72036"/>
    <lineage>
        <taxon>Eukaryota</taxon>
        <taxon>Metazoa</taxon>
        <taxon>Ecdysozoa</taxon>
        <taxon>Arthropoda</taxon>
        <taxon>Crustacea</taxon>
        <taxon>Multicrustacea</taxon>
        <taxon>Hexanauplia</taxon>
        <taxon>Copepoda</taxon>
        <taxon>Siphonostomatoida</taxon>
        <taxon>Caligidae</taxon>
        <taxon>Lepeophtheirus</taxon>
    </lineage>
</organism>
<dbReference type="InterPro" id="IPR002931">
    <property type="entry name" value="Transglutaminase-like"/>
</dbReference>
<evidence type="ECO:0000256" key="1">
    <source>
        <dbReference type="ARBA" id="ARBA00005968"/>
    </source>
</evidence>
<dbReference type="SUPFAM" id="SSF54001">
    <property type="entry name" value="Cysteine proteinases"/>
    <property type="match status" value="1"/>
</dbReference>
<dbReference type="Pfam" id="PF00868">
    <property type="entry name" value="Transglut_N"/>
    <property type="match status" value="1"/>
</dbReference>
<dbReference type="InterPro" id="IPR023608">
    <property type="entry name" value="Transglutaminase_animal"/>
</dbReference>
<feature type="binding site" evidence="2">
    <location>
        <position position="438"/>
    </location>
    <ligand>
        <name>Ca(2+)</name>
        <dbReference type="ChEBI" id="CHEBI:29108"/>
    </ligand>
</feature>
<keyword evidence="2" id="KW-0106">Calcium</keyword>
<dbReference type="PANTHER" id="PTHR11590">
    <property type="entry name" value="PROTEIN-GLUTAMINE GAMMA-GLUTAMYLTRANSFERASE"/>
    <property type="match status" value="1"/>
</dbReference>
<dbReference type="AlphaFoldDB" id="A0A0K2TRC0"/>
<evidence type="ECO:0000256" key="2">
    <source>
        <dbReference type="PIRSR" id="PIRSR000459-2"/>
    </source>
</evidence>
<proteinExistence type="inferred from homology"/>
<feature type="binding site" evidence="2">
    <location>
        <position position="497"/>
    </location>
    <ligand>
        <name>Ca(2+)</name>
        <dbReference type="ChEBI" id="CHEBI:29108"/>
    </ligand>
</feature>
<evidence type="ECO:0000313" key="4">
    <source>
        <dbReference type="EMBL" id="CDW27931.1"/>
    </source>
</evidence>
<dbReference type="SMART" id="SM00460">
    <property type="entry name" value="TGc"/>
    <property type="match status" value="1"/>
</dbReference>
<dbReference type="InterPro" id="IPR036238">
    <property type="entry name" value="Transglutaminase_C_sf"/>
</dbReference>
<accession>A0A0K2TRC0</accession>
<keyword evidence="2" id="KW-0479">Metal-binding</keyword>